<feature type="domain" description="Alpha-D-phosphohexomutase alpha/beta/alpha" evidence="16">
    <location>
        <begin position="43"/>
        <end position="179"/>
    </location>
</feature>
<dbReference type="Proteomes" id="UP001652394">
    <property type="component" value="Unassembled WGS sequence"/>
</dbReference>
<protein>
    <recommendedName>
        <fullName evidence="11">Phosphoglucomutase</fullName>
        <ecNumber evidence="6">5.4.2.2</ecNumber>
    </recommendedName>
    <alternativeName>
        <fullName evidence="13">Alpha-phosphoglucomutase</fullName>
    </alternativeName>
    <alternativeName>
        <fullName evidence="12">Glucose phosphomutase</fullName>
    </alternativeName>
</protein>
<evidence type="ECO:0000256" key="8">
    <source>
        <dbReference type="ARBA" id="ARBA00022723"/>
    </source>
</evidence>
<comment type="catalytic activity">
    <reaction evidence="1">
        <text>alpha-D-glucose 1-phosphate = alpha-D-glucose 6-phosphate</text>
        <dbReference type="Rhea" id="RHEA:23536"/>
        <dbReference type="ChEBI" id="CHEBI:58225"/>
        <dbReference type="ChEBI" id="CHEBI:58601"/>
        <dbReference type="EC" id="5.4.2.2"/>
    </reaction>
</comment>
<evidence type="ECO:0000256" key="6">
    <source>
        <dbReference type="ARBA" id="ARBA00012728"/>
    </source>
</evidence>
<evidence type="ECO:0000313" key="19">
    <source>
        <dbReference type="EMBL" id="MCU6747140.1"/>
    </source>
</evidence>
<evidence type="ECO:0000256" key="3">
    <source>
        <dbReference type="ARBA" id="ARBA00005164"/>
    </source>
</evidence>
<dbReference type="Pfam" id="PF02879">
    <property type="entry name" value="PGM_PMM_II"/>
    <property type="match status" value="1"/>
</dbReference>
<dbReference type="EC" id="5.4.2.2" evidence="6"/>
<comment type="cofactor">
    <cofactor evidence="2">
        <name>Mg(2+)</name>
        <dbReference type="ChEBI" id="CHEBI:18420"/>
    </cofactor>
</comment>
<reference evidence="19 20" key="1">
    <citation type="journal article" date="2021" name="ISME Commun">
        <title>Automated analysis of genomic sequences facilitates high-throughput and comprehensive description of bacteria.</title>
        <authorList>
            <person name="Hitch T.C.A."/>
        </authorList>
    </citation>
    <scope>NUCLEOTIDE SEQUENCE [LARGE SCALE GENOMIC DNA]</scope>
    <source>
        <strain evidence="19 20">H2_18</strain>
    </source>
</reference>
<keyword evidence="9 14" id="KW-0460">Magnesium</keyword>
<dbReference type="InterPro" id="IPR005841">
    <property type="entry name" value="Alpha-D-phosphohexomutase_SF"/>
</dbReference>
<evidence type="ECO:0000256" key="9">
    <source>
        <dbReference type="ARBA" id="ARBA00022842"/>
    </source>
</evidence>
<dbReference type="SUPFAM" id="SSF53738">
    <property type="entry name" value="Phosphoglucomutase, first 3 domains"/>
    <property type="match status" value="3"/>
</dbReference>
<evidence type="ECO:0000256" key="7">
    <source>
        <dbReference type="ARBA" id="ARBA00022553"/>
    </source>
</evidence>
<organism evidence="19 20">
    <name type="scientific">Faecalicatena acetigenes</name>
    <dbReference type="NCBI Taxonomy" id="2981790"/>
    <lineage>
        <taxon>Bacteria</taxon>
        <taxon>Bacillati</taxon>
        <taxon>Bacillota</taxon>
        <taxon>Clostridia</taxon>
        <taxon>Lachnospirales</taxon>
        <taxon>Lachnospiraceae</taxon>
        <taxon>Faecalicatena</taxon>
    </lineage>
</organism>
<gene>
    <name evidence="19" type="ORF">OCV51_05660</name>
</gene>
<evidence type="ECO:0000256" key="5">
    <source>
        <dbReference type="ARBA" id="ARBA00010231"/>
    </source>
</evidence>
<comment type="pathway">
    <text evidence="3">Glycolipid metabolism; diglucosyl-diacylglycerol biosynthesis.</text>
</comment>
<evidence type="ECO:0000259" key="18">
    <source>
        <dbReference type="Pfam" id="PF02880"/>
    </source>
</evidence>
<evidence type="ECO:0000256" key="13">
    <source>
        <dbReference type="ARBA" id="ARBA00041467"/>
    </source>
</evidence>
<dbReference type="Pfam" id="PF00408">
    <property type="entry name" value="PGM_PMM_IV"/>
    <property type="match status" value="1"/>
</dbReference>
<dbReference type="PANTHER" id="PTHR45745">
    <property type="entry name" value="PHOSPHOMANNOMUTASE 45A"/>
    <property type="match status" value="1"/>
</dbReference>
<evidence type="ECO:0000313" key="20">
    <source>
        <dbReference type="Proteomes" id="UP001652394"/>
    </source>
</evidence>
<evidence type="ECO:0000256" key="10">
    <source>
        <dbReference type="ARBA" id="ARBA00023235"/>
    </source>
</evidence>
<feature type="domain" description="Alpha-D-phosphohexomutase alpha/beta/alpha" evidence="18">
    <location>
        <begin position="324"/>
        <end position="450"/>
    </location>
</feature>
<comment type="similarity">
    <text evidence="5 14">Belongs to the phosphohexose mutase family.</text>
</comment>
<dbReference type="Pfam" id="PF02880">
    <property type="entry name" value="PGM_PMM_III"/>
    <property type="match status" value="1"/>
</dbReference>
<keyword evidence="7" id="KW-0597">Phosphoprotein</keyword>
<dbReference type="InterPro" id="IPR005843">
    <property type="entry name" value="A-D-PHexomutase_C"/>
</dbReference>
<dbReference type="Gene3D" id="3.40.120.10">
    <property type="entry name" value="Alpha-D-Glucose-1,6-Bisphosphate, subunit A, domain 3"/>
    <property type="match status" value="3"/>
</dbReference>
<evidence type="ECO:0000259" key="15">
    <source>
        <dbReference type="Pfam" id="PF00408"/>
    </source>
</evidence>
<comment type="pathway">
    <text evidence="4">Lipid metabolism.</text>
</comment>
<dbReference type="RefSeq" id="WP_082667427.1">
    <property type="nucleotide sequence ID" value="NZ_JAOQJX010000006.1"/>
</dbReference>
<evidence type="ECO:0000256" key="11">
    <source>
        <dbReference type="ARBA" id="ARBA00039995"/>
    </source>
</evidence>
<evidence type="ECO:0000259" key="16">
    <source>
        <dbReference type="Pfam" id="PF02878"/>
    </source>
</evidence>
<dbReference type="PRINTS" id="PR00509">
    <property type="entry name" value="PGMPMM"/>
</dbReference>
<evidence type="ECO:0000256" key="2">
    <source>
        <dbReference type="ARBA" id="ARBA00001946"/>
    </source>
</evidence>
<evidence type="ECO:0000259" key="17">
    <source>
        <dbReference type="Pfam" id="PF02879"/>
    </source>
</evidence>
<dbReference type="EMBL" id="JAOQJX010000006">
    <property type="protein sequence ID" value="MCU6747140.1"/>
    <property type="molecule type" value="Genomic_DNA"/>
</dbReference>
<keyword evidence="10" id="KW-0413">Isomerase</keyword>
<dbReference type="InterPro" id="IPR016055">
    <property type="entry name" value="A-D-PHexomutase_a/b/a-I/II/III"/>
</dbReference>
<proteinExistence type="inferred from homology"/>
<dbReference type="InterPro" id="IPR005844">
    <property type="entry name" value="A-D-PHexomutase_a/b/a-I"/>
</dbReference>
<feature type="domain" description="Alpha-D-phosphohexomutase C-terminal" evidence="15">
    <location>
        <begin position="492"/>
        <end position="538"/>
    </location>
</feature>
<sequence length="564" mass="63447">MYAEKLYLQWKEKVKEQEELRRELEEMDGHEEEIEECFGKALEFGTAGLRGKLGAGTNRMNVFTVGKVTQGIAEYIAEQGENYKDRGVVIAYDCRHYSEEFAQLAAEVFAANGIKVFTFSSLRPTPELSFAIRQLKAAAGVNITASHNPKQYNGYKVYWETGAQVMADIADEMLEHIQKVNMFEGVRRIGFEDAVKSGKIVILSEEMDEKYLRLVKTLAIHEGEELASDVAIVYTPLNGAGSIPVQRILKDRGFSNVSVVEEQKDPDPDFTTVGYPNPEDSKAFALAEALGKKTGAEVLIATDPDSDRMAVETRDENGNYIALNGNQTGVLLIAYILEGRKEKKSLPAKGGMIKSIVTGDMGAKICEAYGVKTYETLTGFKNICGKIPQLQREGREYVFGYEESIGYACSEEVRDKDGISAAMLVCEMAAYYKKQGKTLIQVLRALYEQYGHYKEEQVSFVLEGTQGTKRIQRIMENFRKQQFAKFGGMKVEEKIDYSNGYKEIDRSDVLKFMLEDENWFAVRPSGTEPKIKFYFYAKAKNEPESLRRLQAVKEEVLAFAEGVE</sequence>
<keyword evidence="20" id="KW-1185">Reference proteome</keyword>
<dbReference type="InterPro" id="IPR036900">
    <property type="entry name" value="A-D-PHexomutase_C_sf"/>
</dbReference>
<dbReference type="Gene3D" id="3.30.310.50">
    <property type="entry name" value="Alpha-D-phosphohexomutase, C-terminal domain"/>
    <property type="match status" value="1"/>
</dbReference>
<dbReference type="InterPro" id="IPR005846">
    <property type="entry name" value="A-D-PHexomutase_a/b/a-III"/>
</dbReference>
<dbReference type="PROSITE" id="PS00710">
    <property type="entry name" value="PGM_PMM"/>
    <property type="match status" value="1"/>
</dbReference>
<evidence type="ECO:0000256" key="14">
    <source>
        <dbReference type="RuleBase" id="RU004326"/>
    </source>
</evidence>
<comment type="caution">
    <text evidence="19">The sequence shown here is derived from an EMBL/GenBank/DDBJ whole genome shotgun (WGS) entry which is preliminary data.</text>
</comment>
<dbReference type="InterPro" id="IPR016066">
    <property type="entry name" value="A-D-PHexomutase_CS"/>
</dbReference>
<dbReference type="InterPro" id="IPR005845">
    <property type="entry name" value="A-D-PHexomutase_a/b/a-II"/>
</dbReference>
<dbReference type="PANTHER" id="PTHR45745:SF1">
    <property type="entry name" value="PHOSPHOGLUCOMUTASE 2B-RELATED"/>
    <property type="match status" value="1"/>
</dbReference>
<name>A0ABT2TA71_9FIRM</name>
<feature type="domain" description="Alpha-D-phosphohexomutase alpha/beta/alpha" evidence="17">
    <location>
        <begin position="210"/>
        <end position="316"/>
    </location>
</feature>
<evidence type="ECO:0000256" key="4">
    <source>
        <dbReference type="ARBA" id="ARBA00005189"/>
    </source>
</evidence>
<accession>A0ABT2TA71</accession>
<keyword evidence="8 14" id="KW-0479">Metal-binding</keyword>
<dbReference type="SUPFAM" id="SSF55957">
    <property type="entry name" value="Phosphoglucomutase, C-terminal domain"/>
    <property type="match status" value="1"/>
</dbReference>
<evidence type="ECO:0000256" key="1">
    <source>
        <dbReference type="ARBA" id="ARBA00000443"/>
    </source>
</evidence>
<dbReference type="CDD" id="cd05799">
    <property type="entry name" value="PGM2"/>
    <property type="match status" value="1"/>
</dbReference>
<dbReference type="Pfam" id="PF02878">
    <property type="entry name" value="PGM_PMM_I"/>
    <property type="match status" value="1"/>
</dbReference>
<evidence type="ECO:0000256" key="12">
    <source>
        <dbReference type="ARBA" id="ARBA00041398"/>
    </source>
</evidence>